<evidence type="ECO:0000313" key="3">
    <source>
        <dbReference type="Proteomes" id="UP001600888"/>
    </source>
</evidence>
<name>A0ABR4DRU3_9PEZI</name>
<proteinExistence type="predicted"/>
<gene>
    <name evidence="2" type="ORF">FJTKL_04925</name>
</gene>
<evidence type="ECO:0000313" key="2">
    <source>
        <dbReference type="EMBL" id="KAL2273114.1"/>
    </source>
</evidence>
<accession>A0ABR4DRU3</accession>
<keyword evidence="3" id="KW-1185">Reference proteome</keyword>
<dbReference type="EMBL" id="JBAWTH010000199">
    <property type="protein sequence ID" value="KAL2273114.1"/>
    <property type="molecule type" value="Genomic_DNA"/>
</dbReference>
<feature type="region of interest" description="Disordered" evidence="1">
    <location>
        <begin position="184"/>
        <end position="223"/>
    </location>
</feature>
<organism evidence="2 3">
    <name type="scientific">Diaporthe vaccinii</name>
    <dbReference type="NCBI Taxonomy" id="105482"/>
    <lineage>
        <taxon>Eukaryota</taxon>
        <taxon>Fungi</taxon>
        <taxon>Dikarya</taxon>
        <taxon>Ascomycota</taxon>
        <taxon>Pezizomycotina</taxon>
        <taxon>Sordariomycetes</taxon>
        <taxon>Sordariomycetidae</taxon>
        <taxon>Diaporthales</taxon>
        <taxon>Diaporthaceae</taxon>
        <taxon>Diaporthe</taxon>
        <taxon>Diaporthe eres species complex</taxon>
    </lineage>
</organism>
<protein>
    <recommendedName>
        <fullName evidence="4">Chromo domain-containing protein</fullName>
    </recommendedName>
</protein>
<evidence type="ECO:0008006" key="4">
    <source>
        <dbReference type="Google" id="ProtNLM"/>
    </source>
</evidence>
<evidence type="ECO:0000256" key="1">
    <source>
        <dbReference type="SAM" id="MobiDB-lite"/>
    </source>
</evidence>
<comment type="caution">
    <text evidence="2">The sequence shown here is derived from an EMBL/GenBank/DDBJ whole genome shotgun (WGS) entry which is preliminary data.</text>
</comment>
<sequence length="223" mass="25702">MASNGPDTPMHLTSYNLMRLGRGSSLTPSWEPTNASQFLSSGASSSRRPVDYRIEHTKAQVRFYIDQLLQIKPDGEQVVLRAEVQGEGRDGVSLKTSAPDRPIPWDDNVEVLAFWKRQRYHLKEQLFQVTKKRFGTPPVTPTLSEIQEDCRMSAKWTERWPVLQYEVETWLRNIPPGRKAVKARHAASRRTMEVPPRRSRRLAQLPPELRPLAPKRRRGVLRS</sequence>
<dbReference type="Proteomes" id="UP001600888">
    <property type="component" value="Unassembled WGS sequence"/>
</dbReference>
<feature type="compositionally biased region" description="Basic residues" evidence="1">
    <location>
        <begin position="213"/>
        <end position="223"/>
    </location>
</feature>
<reference evidence="2 3" key="1">
    <citation type="submission" date="2024-03" db="EMBL/GenBank/DDBJ databases">
        <title>A high-quality draft genome sequence of Diaporthe vaccinii, a causative agent of upright dieback and viscid rot disease in cranberry plants.</title>
        <authorList>
            <person name="Sarrasin M."/>
            <person name="Lang B.F."/>
            <person name="Burger G."/>
        </authorList>
    </citation>
    <scope>NUCLEOTIDE SEQUENCE [LARGE SCALE GENOMIC DNA]</scope>
    <source>
        <strain evidence="2 3">IS7</strain>
    </source>
</reference>